<dbReference type="InterPro" id="IPR001876">
    <property type="entry name" value="Znf_RanBP2"/>
</dbReference>
<evidence type="ECO:0000256" key="8">
    <source>
        <dbReference type="SAM" id="MobiDB-lite"/>
    </source>
</evidence>
<dbReference type="InterPro" id="IPR036443">
    <property type="entry name" value="Znf_RanBP2_sf"/>
</dbReference>
<gene>
    <name evidence="10" type="ORF">HUJ06_028346</name>
</gene>
<dbReference type="Proteomes" id="UP000607653">
    <property type="component" value="Unassembled WGS sequence"/>
</dbReference>
<feature type="compositionally biased region" description="Polar residues" evidence="8">
    <location>
        <begin position="1"/>
        <end position="14"/>
    </location>
</feature>
<evidence type="ECO:0000313" key="10">
    <source>
        <dbReference type="EMBL" id="DAD26878.1"/>
    </source>
</evidence>
<feature type="compositionally biased region" description="Gly residues" evidence="8">
    <location>
        <begin position="179"/>
        <end position="202"/>
    </location>
</feature>
<dbReference type="FunFam" id="4.10.1060.10:FF:000017">
    <property type="entry name" value="FUS RNA-binding protein"/>
    <property type="match status" value="1"/>
</dbReference>
<evidence type="ECO:0000256" key="5">
    <source>
        <dbReference type="ARBA" id="ARBA00022884"/>
    </source>
</evidence>
<name>A0A822YBH1_NELNU</name>
<dbReference type="Gene3D" id="4.10.1060.10">
    <property type="entry name" value="Zinc finger, RanBP2-type"/>
    <property type="match status" value="1"/>
</dbReference>
<feature type="compositionally biased region" description="Basic and acidic residues" evidence="8">
    <location>
        <begin position="60"/>
        <end position="77"/>
    </location>
</feature>
<feature type="compositionally biased region" description="Basic and acidic residues" evidence="8">
    <location>
        <begin position="107"/>
        <end position="123"/>
    </location>
</feature>
<feature type="compositionally biased region" description="Basic and acidic residues" evidence="8">
    <location>
        <begin position="309"/>
        <end position="372"/>
    </location>
</feature>
<feature type="compositionally biased region" description="Basic and acidic residues" evidence="8">
    <location>
        <begin position="388"/>
        <end position="397"/>
    </location>
</feature>
<feature type="region of interest" description="Disordered" evidence="8">
    <location>
        <begin position="149"/>
        <end position="222"/>
    </location>
</feature>
<organism evidence="10 11">
    <name type="scientific">Nelumbo nucifera</name>
    <name type="common">Sacred lotus</name>
    <dbReference type="NCBI Taxonomy" id="4432"/>
    <lineage>
        <taxon>Eukaryota</taxon>
        <taxon>Viridiplantae</taxon>
        <taxon>Streptophyta</taxon>
        <taxon>Embryophyta</taxon>
        <taxon>Tracheophyta</taxon>
        <taxon>Spermatophyta</taxon>
        <taxon>Magnoliopsida</taxon>
        <taxon>Proteales</taxon>
        <taxon>Nelumbonaceae</taxon>
        <taxon>Nelumbo</taxon>
    </lineage>
</organism>
<keyword evidence="2" id="KW-0479">Metal-binding</keyword>
<accession>A0A822YBH1</accession>
<feature type="region of interest" description="Disordered" evidence="8">
    <location>
        <begin position="250"/>
        <end position="434"/>
    </location>
</feature>
<dbReference type="GO" id="GO:0003723">
    <property type="term" value="F:RNA binding"/>
    <property type="evidence" value="ECO:0007669"/>
    <property type="project" value="UniProtKB-KW"/>
</dbReference>
<feature type="compositionally biased region" description="Pro residues" evidence="8">
    <location>
        <begin position="373"/>
        <end position="382"/>
    </location>
</feature>
<evidence type="ECO:0000256" key="6">
    <source>
        <dbReference type="ARBA" id="ARBA00023242"/>
    </source>
</evidence>
<evidence type="ECO:0000256" key="3">
    <source>
        <dbReference type="ARBA" id="ARBA00022771"/>
    </source>
</evidence>
<keyword evidence="6" id="KW-0539">Nucleus</keyword>
<sequence length="434" mass="49513">MPIDNTALSHGSQIRTRKMQISGRQRQPVIELTNREAIRAKLEPNHLGFASSPISFSPQDKAEQRREGRMNSREKDQSTATTTHRPYLSSLVVRPTESDGDSDYEPEEVRRDPPYSRSDRFHENSGYGMHADSSSPMRYRKMDRHYYYDFDHSGGSRGRGFRGGRGPGRFRDSSPSYGHGIGSGGGRSSGRGFDGPGYGPGPFRGESAIRNNPNVSPREGDWICPEPSCGNLNFARREYCNNCNRLRFGPGDSPRRSYPGPPPLNAPLPRFSGPPMDRSPGRGMSGYRSPPRSWGRDGPRMFGAGPPYAEHEGRFPDRSMLRERPYYREEEDYRRINRFDRPVPPDWLDDRDRGRDSFHNRGGYGERNERRPPSPPLPPPAAPYHGRWRSDLRDRSRSPMRGPQPPKDYRRDGYVHRGQDDRCSTLRERLGDAY</sequence>
<dbReference type="EMBL" id="DUZY01000002">
    <property type="protein sequence ID" value="DAD26878.1"/>
    <property type="molecule type" value="Genomic_DNA"/>
</dbReference>
<feature type="compositionally biased region" description="Gly residues" evidence="8">
    <location>
        <begin position="155"/>
        <end position="167"/>
    </location>
</feature>
<evidence type="ECO:0000313" key="11">
    <source>
        <dbReference type="Proteomes" id="UP000607653"/>
    </source>
</evidence>
<keyword evidence="5" id="KW-0694">RNA-binding</keyword>
<comment type="subcellular location">
    <subcellularLocation>
        <location evidence="1">Nucleus</location>
    </subcellularLocation>
</comment>
<dbReference type="GO" id="GO:0005634">
    <property type="term" value="C:nucleus"/>
    <property type="evidence" value="ECO:0007669"/>
    <property type="project" value="UniProtKB-SubCell"/>
</dbReference>
<feature type="region of interest" description="Disordered" evidence="8">
    <location>
        <begin position="1"/>
        <end position="28"/>
    </location>
</feature>
<evidence type="ECO:0000256" key="1">
    <source>
        <dbReference type="ARBA" id="ARBA00004123"/>
    </source>
</evidence>
<proteinExistence type="predicted"/>
<dbReference type="SMART" id="SM00547">
    <property type="entry name" value="ZnF_RBZ"/>
    <property type="match status" value="1"/>
</dbReference>
<evidence type="ECO:0000256" key="2">
    <source>
        <dbReference type="ARBA" id="ARBA00022723"/>
    </source>
</evidence>
<evidence type="ECO:0000256" key="7">
    <source>
        <dbReference type="PROSITE-ProRule" id="PRU00322"/>
    </source>
</evidence>
<dbReference type="AlphaFoldDB" id="A0A822YBH1"/>
<dbReference type="PROSITE" id="PS01358">
    <property type="entry name" value="ZF_RANBP2_1"/>
    <property type="match status" value="1"/>
</dbReference>
<dbReference type="SUPFAM" id="SSF90209">
    <property type="entry name" value="Ran binding protein zinc finger-like"/>
    <property type="match status" value="1"/>
</dbReference>
<dbReference type="InterPro" id="IPR034870">
    <property type="entry name" value="TET_fam"/>
</dbReference>
<keyword evidence="4" id="KW-0862">Zinc</keyword>
<evidence type="ECO:0000256" key="4">
    <source>
        <dbReference type="ARBA" id="ARBA00022833"/>
    </source>
</evidence>
<dbReference type="GO" id="GO:0006355">
    <property type="term" value="P:regulation of DNA-templated transcription"/>
    <property type="evidence" value="ECO:0007669"/>
    <property type="project" value="InterPro"/>
</dbReference>
<evidence type="ECO:0000259" key="9">
    <source>
        <dbReference type="PROSITE" id="PS50199"/>
    </source>
</evidence>
<feature type="domain" description="RanBP2-type" evidence="9">
    <location>
        <begin position="218"/>
        <end position="249"/>
    </location>
</feature>
<protein>
    <recommendedName>
        <fullName evidence="9">RanBP2-type domain-containing protein</fullName>
    </recommendedName>
</protein>
<dbReference type="PROSITE" id="PS50199">
    <property type="entry name" value="ZF_RANBP2_2"/>
    <property type="match status" value="1"/>
</dbReference>
<feature type="region of interest" description="Disordered" evidence="8">
    <location>
        <begin position="44"/>
        <end position="136"/>
    </location>
</feature>
<dbReference type="PANTHER" id="PTHR23238">
    <property type="entry name" value="RNA BINDING PROTEIN"/>
    <property type="match status" value="1"/>
</dbReference>
<feature type="compositionally biased region" description="Basic and acidic residues" evidence="8">
    <location>
        <begin position="407"/>
        <end position="434"/>
    </location>
</feature>
<comment type="caution">
    <text evidence="10">The sequence shown here is derived from an EMBL/GenBank/DDBJ whole genome shotgun (WGS) entry which is preliminary data.</text>
</comment>
<keyword evidence="11" id="KW-1185">Reference proteome</keyword>
<keyword evidence="3 7" id="KW-0863">Zinc-finger</keyword>
<dbReference type="GO" id="GO:0008270">
    <property type="term" value="F:zinc ion binding"/>
    <property type="evidence" value="ECO:0007669"/>
    <property type="project" value="UniProtKB-KW"/>
</dbReference>
<reference evidence="10 11" key="1">
    <citation type="journal article" date="2020" name="Mol. Biol. Evol.">
        <title>Distinct Expression and Methylation Patterns for Genes with Different Fates following a Single Whole-Genome Duplication in Flowering Plants.</title>
        <authorList>
            <person name="Shi T."/>
            <person name="Rahmani R.S."/>
            <person name="Gugger P.F."/>
            <person name="Wang M."/>
            <person name="Li H."/>
            <person name="Zhang Y."/>
            <person name="Li Z."/>
            <person name="Wang Q."/>
            <person name="Van de Peer Y."/>
            <person name="Marchal K."/>
            <person name="Chen J."/>
        </authorList>
    </citation>
    <scope>NUCLEOTIDE SEQUENCE [LARGE SCALE GENOMIC DNA]</scope>
    <source>
        <tissue evidence="10">Leaf</tissue>
    </source>
</reference>